<dbReference type="RefSeq" id="WP_133315751.1">
    <property type="nucleotide sequence ID" value="NZ_SMTL01000002.1"/>
</dbReference>
<organism evidence="2 3">
    <name type="scientific">Rhizobium deserti</name>
    <dbReference type="NCBI Taxonomy" id="2547961"/>
    <lineage>
        <taxon>Bacteria</taxon>
        <taxon>Pseudomonadati</taxon>
        <taxon>Pseudomonadota</taxon>
        <taxon>Alphaproteobacteria</taxon>
        <taxon>Hyphomicrobiales</taxon>
        <taxon>Rhizobiaceae</taxon>
        <taxon>Rhizobium/Agrobacterium group</taxon>
        <taxon>Rhizobium</taxon>
    </lineage>
</organism>
<dbReference type="Pfam" id="PF00149">
    <property type="entry name" value="Metallophos"/>
    <property type="match status" value="1"/>
</dbReference>
<dbReference type="InterPro" id="IPR029052">
    <property type="entry name" value="Metallo-depent_PP-like"/>
</dbReference>
<protein>
    <submittedName>
        <fullName evidence="2">Serine/threonine protein phosphatase</fullName>
    </submittedName>
</protein>
<dbReference type="InterPro" id="IPR050126">
    <property type="entry name" value="Ap4A_hydrolase"/>
</dbReference>
<reference evidence="2 3" key="1">
    <citation type="submission" date="2019-03" db="EMBL/GenBank/DDBJ databases">
        <title>Rhizobium sp. nov., an bacterium isolated from biocrust in Mu Us Desert.</title>
        <authorList>
            <person name="Lixiong L."/>
        </authorList>
    </citation>
    <scope>NUCLEOTIDE SEQUENCE [LARGE SCALE GENOMIC DNA]</scope>
    <source>
        <strain evidence="2 3">SPY-1</strain>
    </source>
</reference>
<evidence type="ECO:0000313" key="2">
    <source>
        <dbReference type="EMBL" id="TDK36983.1"/>
    </source>
</evidence>
<dbReference type="EMBL" id="SMTL01000002">
    <property type="protein sequence ID" value="TDK36983.1"/>
    <property type="molecule type" value="Genomic_DNA"/>
</dbReference>
<dbReference type="PANTHER" id="PTHR42850">
    <property type="entry name" value="METALLOPHOSPHOESTERASE"/>
    <property type="match status" value="1"/>
</dbReference>
<evidence type="ECO:0000259" key="1">
    <source>
        <dbReference type="Pfam" id="PF00149"/>
    </source>
</evidence>
<evidence type="ECO:0000313" key="3">
    <source>
        <dbReference type="Proteomes" id="UP000295238"/>
    </source>
</evidence>
<accession>A0A4R5UJQ4</accession>
<dbReference type="PRINTS" id="PR00114">
    <property type="entry name" value="STPHPHTASE"/>
</dbReference>
<dbReference type="SUPFAM" id="SSF56300">
    <property type="entry name" value="Metallo-dependent phosphatases"/>
    <property type="match status" value="1"/>
</dbReference>
<feature type="domain" description="Calcineurin-like phosphoesterase" evidence="1">
    <location>
        <begin position="33"/>
        <end position="228"/>
    </location>
</feature>
<name>A0A4R5UJQ4_9HYPH</name>
<dbReference type="GO" id="GO:0016791">
    <property type="term" value="F:phosphatase activity"/>
    <property type="evidence" value="ECO:0007669"/>
    <property type="project" value="TreeGrafter"/>
</dbReference>
<dbReference type="InterPro" id="IPR006186">
    <property type="entry name" value="Ser/Thr-sp_prot-phosphatase"/>
</dbReference>
<dbReference type="Gene3D" id="3.60.21.10">
    <property type="match status" value="1"/>
</dbReference>
<gene>
    <name evidence="2" type="ORF">E2F50_08750</name>
</gene>
<dbReference type="Proteomes" id="UP000295238">
    <property type="component" value="Unassembled WGS sequence"/>
</dbReference>
<dbReference type="OrthoDB" id="9807890at2"/>
<sequence length="262" mass="28858">MRRLTGWLWRNAPPPEPAPLRRRIDLGEKAPGFPIYAIGDVHGCLDHLLRAEERIAADIRATGRRGPVIFLGDYVDRGPASAQVIDHLIAPSPYGLKRVCLCGNHDDIFSAFIPDPDRHLEWLALGGEQTLMSYGIDIHHVGIRPKGRNGKLKEMLAHAVPQAHRDFLLNLPVSLKIGSLLFVHAGIRPGVALNRQDNEDMIWIREPFLTEGPRLPSLLVIHGHTPSTDASFGAQRIGIDTGAFYSGKLTVLKIEDGLASVL</sequence>
<dbReference type="CDD" id="cd00144">
    <property type="entry name" value="MPP_PPP_family"/>
    <property type="match status" value="1"/>
</dbReference>
<keyword evidence="3" id="KW-1185">Reference proteome</keyword>
<dbReference type="GO" id="GO:0005737">
    <property type="term" value="C:cytoplasm"/>
    <property type="evidence" value="ECO:0007669"/>
    <property type="project" value="TreeGrafter"/>
</dbReference>
<dbReference type="GO" id="GO:0008803">
    <property type="term" value="F:bis(5'-nucleosyl)-tetraphosphatase (symmetrical) activity"/>
    <property type="evidence" value="ECO:0007669"/>
    <property type="project" value="TreeGrafter"/>
</dbReference>
<dbReference type="InterPro" id="IPR004843">
    <property type="entry name" value="Calcineurin-like_PHP"/>
</dbReference>
<dbReference type="GO" id="GO:0110154">
    <property type="term" value="P:RNA decapping"/>
    <property type="evidence" value="ECO:0007669"/>
    <property type="project" value="TreeGrafter"/>
</dbReference>
<proteinExistence type="predicted"/>
<comment type="caution">
    <text evidence="2">The sequence shown here is derived from an EMBL/GenBank/DDBJ whole genome shotgun (WGS) entry which is preliminary data.</text>
</comment>
<dbReference type="AlphaFoldDB" id="A0A4R5UJQ4"/>
<dbReference type="PANTHER" id="PTHR42850:SF4">
    <property type="entry name" value="ZINC-DEPENDENT ENDOPOLYPHOSPHATASE"/>
    <property type="match status" value="1"/>
</dbReference>